<proteinExistence type="predicted"/>
<accession>A0ABI7WYZ0</accession>
<dbReference type="InterPro" id="IPR006652">
    <property type="entry name" value="Kelch_1"/>
</dbReference>
<feature type="region of interest" description="Disordered" evidence="2">
    <location>
        <begin position="195"/>
        <end position="229"/>
    </location>
</feature>
<evidence type="ECO:0008006" key="5">
    <source>
        <dbReference type="Google" id="ProtNLM"/>
    </source>
</evidence>
<dbReference type="InterPro" id="IPR015915">
    <property type="entry name" value="Kelch-typ_b-propeller"/>
</dbReference>
<dbReference type="InterPro" id="IPR052392">
    <property type="entry name" value="Kelch-BTB_domain-containing"/>
</dbReference>
<dbReference type="PANTHER" id="PTHR46375">
    <property type="entry name" value="KELCH REPEAT AND BTB DOMAIN-CONTAINING PROTEIN 13-RELATED"/>
    <property type="match status" value="1"/>
</dbReference>
<keyword evidence="1" id="KW-0880">Kelch repeat</keyword>
<dbReference type="Pfam" id="PF01344">
    <property type="entry name" value="Kelch_1"/>
    <property type="match status" value="1"/>
</dbReference>
<name>A0ABI7WYZ0_FELCA</name>
<reference evidence="3 4" key="1">
    <citation type="submission" date="2021-02" db="EMBL/GenBank/DDBJ databases">
        <title>Safari Cat Assemblies.</title>
        <authorList>
            <person name="Bredemeyer K.R."/>
            <person name="Murphy W.J."/>
        </authorList>
    </citation>
    <scope>NUCLEOTIDE SEQUENCE [LARGE SCALE GENOMIC DNA]</scope>
</reference>
<dbReference type="SUPFAM" id="SSF117281">
    <property type="entry name" value="Kelch motif"/>
    <property type="match status" value="1"/>
</dbReference>
<sequence>MSPSAAGSLLGARLWRTPQEPSLGTKMRLRPGSGCGVRPSGAPGAQRAGPGPRPTRRSPCSCWQWAVWAFCRRGPRGRRAPGAPELRAVASYQPGRSHSSVSRRARVIPVRHAARPPRGGSGDRVGVGCKDGYGDASGRHVGTSGKERLPGLGRTRTCWPASLPVLSACLQPWGRGNHVHVHMCSHTHARTHTHALKRTSPHTGALTRLPHQSPASEEATEARKHPGAPCTGNTVTCFSNPAFPAPQALPGLPQKLQEVLVVVGGRALEDEEGAEEATPHGRNFAFYNTKAKKWMALPDFPDYHKWGFSLTALNNTVYVTGGSRGTKTDTWSTTQAWCFPLKEAAWKPVTPMLKARTNHASVALNGEIYAIGGTTLDVVEVESYDPYTDTWTPISPALKYVSNFSAAGCQGRLYLVGSSACKYNALALQCYNPVTDLWSVIASPFLPKYLSSPRCAALQGTLYLVGDNTKKVYVYDPGANLWQKVQSLHSLHENGALVPLGDTLYVTGGRWQGVDGDYHVEMEVYDRGRDAWTHHGALPRLWLYHGASTVFLDVSKWTQPFSPTQEH</sequence>
<dbReference type="GeneTree" id="ENSGT00940000158597"/>
<evidence type="ECO:0000256" key="1">
    <source>
        <dbReference type="ARBA" id="ARBA00022441"/>
    </source>
</evidence>
<gene>
    <name evidence="3" type="primary">KLHL30</name>
</gene>
<evidence type="ECO:0000313" key="3">
    <source>
        <dbReference type="Ensembl" id="ENSFCTP00005015468.1"/>
    </source>
</evidence>
<dbReference type="Proteomes" id="UP000823872">
    <property type="component" value="Chromosome C1"/>
</dbReference>
<evidence type="ECO:0000256" key="2">
    <source>
        <dbReference type="SAM" id="MobiDB-lite"/>
    </source>
</evidence>
<dbReference type="Gene3D" id="2.120.10.80">
    <property type="entry name" value="Kelch-type beta propeller"/>
    <property type="match status" value="2"/>
</dbReference>
<feature type="region of interest" description="Disordered" evidence="2">
    <location>
        <begin position="22"/>
        <end position="59"/>
    </location>
</feature>
<dbReference type="PANTHER" id="PTHR46375:SF3">
    <property type="entry name" value="KELCH REPEAT AND BTB DOMAIN-CONTAINING PROTEIN 13"/>
    <property type="match status" value="1"/>
</dbReference>
<reference evidence="3" key="3">
    <citation type="submission" date="2025-09" db="UniProtKB">
        <authorList>
            <consortium name="Ensembl"/>
        </authorList>
    </citation>
    <scope>IDENTIFICATION</scope>
    <source>
        <strain evidence="3">breed Abyssinian</strain>
    </source>
</reference>
<keyword evidence="4" id="KW-1185">Reference proteome</keyword>
<organism evidence="3 4">
    <name type="scientific">Felis catus</name>
    <name type="common">Cat</name>
    <name type="synonym">Felis silvestris catus</name>
    <dbReference type="NCBI Taxonomy" id="9685"/>
    <lineage>
        <taxon>Eukaryota</taxon>
        <taxon>Metazoa</taxon>
        <taxon>Chordata</taxon>
        <taxon>Craniata</taxon>
        <taxon>Vertebrata</taxon>
        <taxon>Euteleostomi</taxon>
        <taxon>Mammalia</taxon>
        <taxon>Eutheria</taxon>
        <taxon>Laurasiatheria</taxon>
        <taxon>Carnivora</taxon>
        <taxon>Feliformia</taxon>
        <taxon>Felidae</taxon>
        <taxon>Felinae</taxon>
        <taxon>Felis</taxon>
    </lineage>
</organism>
<dbReference type="SMART" id="SM00612">
    <property type="entry name" value="Kelch"/>
    <property type="match status" value="4"/>
</dbReference>
<evidence type="ECO:0000313" key="4">
    <source>
        <dbReference type="Proteomes" id="UP000823872"/>
    </source>
</evidence>
<dbReference type="Ensembl" id="ENSFCTT00005023659.1">
    <property type="protein sequence ID" value="ENSFCTP00005015468.1"/>
    <property type="gene ID" value="ENSFCTG00005008451.1"/>
</dbReference>
<feature type="compositionally biased region" description="Low complexity" evidence="2">
    <location>
        <begin position="38"/>
        <end position="50"/>
    </location>
</feature>
<reference evidence="3" key="2">
    <citation type="submission" date="2025-08" db="UniProtKB">
        <authorList>
            <consortium name="Ensembl"/>
        </authorList>
    </citation>
    <scope>IDENTIFICATION</scope>
    <source>
        <strain evidence="3">breed Abyssinian</strain>
    </source>
</reference>
<protein>
    <recommendedName>
        <fullName evidence="5">Kelch like family member 30</fullName>
    </recommendedName>
</protein>